<name>R7RWW7_STEHR</name>
<keyword evidence="4" id="KW-1133">Transmembrane helix</keyword>
<evidence type="ECO:0000313" key="6">
    <source>
        <dbReference type="EMBL" id="EIM79876.1"/>
    </source>
</evidence>
<dbReference type="InterPro" id="IPR011701">
    <property type="entry name" value="MFS"/>
</dbReference>
<feature type="transmembrane region" description="Helical" evidence="4">
    <location>
        <begin position="368"/>
        <end position="390"/>
    </location>
</feature>
<dbReference type="InterPro" id="IPR020846">
    <property type="entry name" value="MFS_dom"/>
</dbReference>
<keyword evidence="4" id="KW-0812">Transmembrane</keyword>
<comment type="subcellular location">
    <subcellularLocation>
        <location evidence="1">Membrane</location>
        <topology evidence="1">Multi-pass membrane protein</topology>
    </subcellularLocation>
</comment>
<feature type="transmembrane region" description="Helical" evidence="4">
    <location>
        <begin position="171"/>
        <end position="191"/>
    </location>
</feature>
<feature type="domain" description="Major facilitator superfamily (MFS) profile" evidence="5">
    <location>
        <begin position="245"/>
        <end position="396"/>
    </location>
</feature>
<comment type="similarity">
    <text evidence="2">Belongs to the major facilitator superfamily. Monocarboxylate porter (TC 2.A.1.13) family.</text>
</comment>
<evidence type="ECO:0000256" key="4">
    <source>
        <dbReference type="SAM" id="Phobius"/>
    </source>
</evidence>
<evidence type="ECO:0000256" key="1">
    <source>
        <dbReference type="ARBA" id="ARBA00004141"/>
    </source>
</evidence>
<evidence type="ECO:0000256" key="3">
    <source>
        <dbReference type="SAM" id="MobiDB-lite"/>
    </source>
</evidence>
<evidence type="ECO:0000313" key="7">
    <source>
        <dbReference type="Proteomes" id="UP000053927"/>
    </source>
</evidence>
<organism evidence="6 7">
    <name type="scientific">Stereum hirsutum (strain FP-91666)</name>
    <name type="common">White-rot fungus</name>
    <dbReference type="NCBI Taxonomy" id="721885"/>
    <lineage>
        <taxon>Eukaryota</taxon>
        <taxon>Fungi</taxon>
        <taxon>Dikarya</taxon>
        <taxon>Basidiomycota</taxon>
        <taxon>Agaricomycotina</taxon>
        <taxon>Agaricomycetes</taxon>
        <taxon>Russulales</taxon>
        <taxon>Stereaceae</taxon>
        <taxon>Stereum</taxon>
    </lineage>
</organism>
<feature type="region of interest" description="Disordered" evidence="3">
    <location>
        <begin position="1"/>
        <end position="20"/>
    </location>
</feature>
<evidence type="ECO:0000256" key="2">
    <source>
        <dbReference type="ARBA" id="ARBA00006727"/>
    </source>
</evidence>
<dbReference type="Pfam" id="PF07690">
    <property type="entry name" value="MFS_1"/>
    <property type="match status" value="1"/>
</dbReference>
<dbReference type="PANTHER" id="PTHR11360">
    <property type="entry name" value="MONOCARBOXYLATE TRANSPORTER"/>
    <property type="match status" value="1"/>
</dbReference>
<feature type="transmembrane region" description="Helical" evidence="4">
    <location>
        <begin position="279"/>
        <end position="299"/>
    </location>
</feature>
<dbReference type="GO" id="GO:0016020">
    <property type="term" value="C:membrane"/>
    <property type="evidence" value="ECO:0007669"/>
    <property type="project" value="UniProtKB-SubCell"/>
</dbReference>
<dbReference type="KEGG" id="shs:STEHIDRAFT_172888"/>
<keyword evidence="7" id="KW-1185">Reference proteome</keyword>
<feature type="transmembrane region" description="Helical" evidence="4">
    <location>
        <begin position="85"/>
        <end position="103"/>
    </location>
</feature>
<feature type="transmembrane region" description="Helical" evidence="4">
    <location>
        <begin position="311"/>
        <end position="330"/>
    </location>
</feature>
<dbReference type="InterPro" id="IPR050327">
    <property type="entry name" value="Proton-linked_MCT"/>
</dbReference>
<dbReference type="RefSeq" id="XP_007310877.1">
    <property type="nucleotide sequence ID" value="XM_007310815.1"/>
</dbReference>
<feature type="transmembrane region" description="Helical" evidence="4">
    <location>
        <begin position="336"/>
        <end position="356"/>
    </location>
</feature>
<feature type="compositionally biased region" description="Polar residues" evidence="3">
    <location>
        <begin position="1"/>
        <end position="15"/>
    </location>
</feature>
<feature type="transmembrane region" description="Helical" evidence="4">
    <location>
        <begin position="136"/>
        <end position="159"/>
    </location>
</feature>
<dbReference type="GO" id="GO:0022857">
    <property type="term" value="F:transmembrane transporter activity"/>
    <property type="evidence" value="ECO:0007669"/>
    <property type="project" value="InterPro"/>
</dbReference>
<dbReference type="PROSITE" id="PS50850">
    <property type="entry name" value="MFS"/>
    <property type="match status" value="1"/>
</dbReference>
<evidence type="ECO:0000259" key="5">
    <source>
        <dbReference type="PROSITE" id="PS50850"/>
    </source>
</evidence>
<dbReference type="EMBL" id="JH687400">
    <property type="protein sequence ID" value="EIM79876.1"/>
    <property type="molecule type" value="Genomic_DNA"/>
</dbReference>
<dbReference type="Proteomes" id="UP000053927">
    <property type="component" value="Unassembled WGS sequence"/>
</dbReference>
<dbReference type="AlphaFoldDB" id="R7RWW7"/>
<dbReference type="SUPFAM" id="SSF103473">
    <property type="entry name" value="MFS general substrate transporter"/>
    <property type="match status" value="1"/>
</dbReference>
<feature type="transmembrane region" description="Helical" evidence="4">
    <location>
        <begin position="110"/>
        <end position="130"/>
    </location>
</feature>
<reference evidence="7" key="1">
    <citation type="journal article" date="2012" name="Science">
        <title>The Paleozoic origin of enzymatic lignin decomposition reconstructed from 31 fungal genomes.</title>
        <authorList>
            <person name="Floudas D."/>
            <person name="Binder M."/>
            <person name="Riley R."/>
            <person name="Barry K."/>
            <person name="Blanchette R.A."/>
            <person name="Henrissat B."/>
            <person name="Martinez A.T."/>
            <person name="Otillar R."/>
            <person name="Spatafora J.W."/>
            <person name="Yadav J.S."/>
            <person name="Aerts A."/>
            <person name="Benoit I."/>
            <person name="Boyd A."/>
            <person name="Carlson A."/>
            <person name="Copeland A."/>
            <person name="Coutinho P.M."/>
            <person name="de Vries R.P."/>
            <person name="Ferreira P."/>
            <person name="Findley K."/>
            <person name="Foster B."/>
            <person name="Gaskell J."/>
            <person name="Glotzer D."/>
            <person name="Gorecki P."/>
            <person name="Heitman J."/>
            <person name="Hesse C."/>
            <person name="Hori C."/>
            <person name="Igarashi K."/>
            <person name="Jurgens J.A."/>
            <person name="Kallen N."/>
            <person name="Kersten P."/>
            <person name="Kohler A."/>
            <person name="Kuees U."/>
            <person name="Kumar T.K.A."/>
            <person name="Kuo A."/>
            <person name="LaButti K."/>
            <person name="Larrondo L.F."/>
            <person name="Lindquist E."/>
            <person name="Ling A."/>
            <person name="Lombard V."/>
            <person name="Lucas S."/>
            <person name="Lundell T."/>
            <person name="Martin R."/>
            <person name="McLaughlin D.J."/>
            <person name="Morgenstern I."/>
            <person name="Morin E."/>
            <person name="Murat C."/>
            <person name="Nagy L.G."/>
            <person name="Nolan M."/>
            <person name="Ohm R.A."/>
            <person name="Patyshakuliyeva A."/>
            <person name="Rokas A."/>
            <person name="Ruiz-Duenas F.J."/>
            <person name="Sabat G."/>
            <person name="Salamov A."/>
            <person name="Samejima M."/>
            <person name="Schmutz J."/>
            <person name="Slot J.C."/>
            <person name="St John F."/>
            <person name="Stenlid J."/>
            <person name="Sun H."/>
            <person name="Sun S."/>
            <person name="Syed K."/>
            <person name="Tsang A."/>
            <person name="Wiebenga A."/>
            <person name="Young D."/>
            <person name="Pisabarro A."/>
            <person name="Eastwood D.C."/>
            <person name="Martin F."/>
            <person name="Cullen D."/>
            <person name="Grigoriev I.V."/>
            <person name="Hibbett D.S."/>
        </authorList>
    </citation>
    <scope>NUCLEOTIDE SEQUENCE [LARGE SCALE GENOMIC DNA]</scope>
    <source>
        <strain evidence="7">FP-91666</strain>
    </source>
</reference>
<protein>
    <submittedName>
        <fullName evidence="6">MFS general substrate transporter</fullName>
    </submittedName>
</protein>
<dbReference type="OrthoDB" id="6509908at2759"/>
<proteinExistence type="inferred from homology"/>
<gene>
    <name evidence="6" type="ORF">STEHIDRAFT_172888</name>
</gene>
<dbReference type="InterPro" id="IPR036259">
    <property type="entry name" value="MFS_trans_sf"/>
</dbReference>
<dbReference type="GeneID" id="18804160"/>
<dbReference type="Gene3D" id="1.20.1250.20">
    <property type="entry name" value="MFS general substrate transporter like domains"/>
    <property type="match status" value="2"/>
</dbReference>
<keyword evidence="4" id="KW-0472">Membrane</keyword>
<dbReference type="eggNOG" id="KOG2504">
    <property type="taxonomic scope" value="Eukaryota"/>
</dbReference>
<sequence length="396" mass="42277">MTTYSPSTPHSQSAVDSGDGLEKTQDTVVEVKAAPTFPDGGTKAWMAVLGCSLVSFTSYGQLNAFGVFQTYYAEHQLADRSASDISWIGSIQLSAIYFCGLLLGPAMDRYGATVLLVSGWLLSTFCLMMLSLSKTYYQIFLSHGLGFGIGLALQFYPLLVIPAQWFGRKRGLAMGIVVAGANLSGVIFPIMLSRLFQSIGFPWAVRTLGFMCFALQGISIPFIRTRLPPRANAPRFDKTITKDRAFILHALSGFFISFALYTPFWYIELFAVQQGVGTTLTFYLIAIMNAAGLVGRVLLGQLSDLIGTFNITICTLVLGSIATLAIWITSHSSGELVVFAVIYGLSAGSYTSLGAACTTKLTSAPALIGVRVGIFMTAMAPGILTGPSIAGGTVVS</sequence>
<dbReference type="PANTHER" id="PTHR11360:SF177">
    <property type="entry name" value="RIBOFLAVIN TRANSPORTER MCH5"/>
    <property type="match status" value="1"/>
</dbReference>
<feature type="transmembrane region" description="Helical" evidence="4">
    <location>
        <begin position="245"/>
        <end position="267"/>
    </location>
</feature>
<dbReference type="OMA" id="AIWITSH"/>
<accession>R7RWW7</accession>